<feature type="signal peptide" evidence="2">
    <location>
        <begin position="1"/>
        <end position="19"/>
    </location>
</feature>
<reference evidence="4 5" key="1">
    <citation type="submission" date="2024-12" db="EMBL/GenBank/DDBJ databases">
        <authorList>
            <person name="Hu S."/>
        </authorList>
    </citation>
    <scope>NUCLEOTIDE SEQUENCE [LARGE SCALE GENOMIC DNA]</scope>
    <source>
        <strain evidence="4 5">P-25</strain>
    </source>
</reference>
<evidence type="ECO:0000259" key="3">
    <source>
        <dbReference type="Pfam" id="PF20041"/>
    </source>
</evidence>
<dbReference type="InterPro" id="IPR045619">
    <property type="entry name" value="DUF6443"/>
</dbReference>
<protein>
    <submittedName>
        <fullName evidence="4">DUF6443 domain-containing protein</fullName>
    </submittedName>
</protein>
<evidence type="ECO:0000256" key="2">
    <source>
        <dbReference type="SAM" id="SignalP"/>
    </source>
</evidence>
<feature type="compositionally biased region" description="Polar residues" evidence="1">
    <location>
        <begin position="1034"/>
        <end position="1046"/>
    </location>
</feature>
<dbReference type="NCBIfam" id="TIGR03696">
    <property type="entry name" value="Rhs_assc_core"/>
    <property type="match status" value="1"/>
</dbReference>
<dbReference type="RefSeq" id="WP_171046884.1">
    <property type="nucleotide sequence ID" value="NZ_SRMP02000001.1"/>
</dbReference>
<dbReference type="InterPro" id="IPR022385">
    <property type="entry name" value="Rhs_assc_core"/>
</dbReference>
<evidence type="ECO:0000313" key="4">
    <source>
        <dbReference type="EMBL" id="MFN0290105.1"/>
    </source>
</evidence>
<organism evidence="4 5">
    <name type="scientific">Pedobacter helvus</name>
    <dbReference type="NCBI Taxonomy" id="2563444"/>
    <lineage>
        <taxon>Bacteria</taxon>
        <taxon>Pseudomonadati</taxon>
        <taxon>Bacteroidota</taxon>
        <taxon>Sphingobacteriia</taxon>
        <taxon>Sphingobacteriales</taxon>
        <taxon>Sphingobacteriaceae</taxon>
        <taxon>Pedobacter</taxon>
    </lineage>
</organism>
<feature type="chain" id="PRO_5045263371" evidence="2">
    <location>
        <begin position="20"/>
        <end position="1060"/>
    </location>
</feature>
<sequence length="1060" mass="116720">MKKLLSLLMLSTVAQSLFAQTPTSSQNYVMETVVKVPGKTTTASLNGLPVSQANRTIQYFDGLGRPLQTVSWQGSASGKDLVQVFEYDALGREVKKYLPYAEQGSADGSYKPLGITTQGSFYQPGSWDADVVKTGSPFSVTQFEPSPLNRVLKQGFPGATWQPSAPTADDHSVKTAYGTNNTDAANNATTGFAVRLFRADVGSPGHYRTLSNATAYYGAGQLYLAISKDENWQSSHGKAGTVEEYKDKEGRIVLKRMFNDKSGIEVLSTYYVYDDLGNLSFVLPPGADPDAGVPDGTALDNFCYQYRYDGRRRLIEKKVPGKGWEHMVYNKLDQLLGSQDALQRTGGKWSFTKYDALGRSIISGETYLPYDRAWLENYLNSSTAPLWETRDGVSATGYTNVALPSVSLSDCHVISYYDDYGFPDNIFGGPTGTQSLMTRGLATGSRVRVLGTADLLLSVSYYDDYGRVVQSKSQHYKGGVVHANSYDEVNNVWEFDGTLASSERVHRVDGLPNTTIATAFGHDHMGRPTTTTHSINGAAPTTISGLSYNEIGQLKQKGLHNGMQTTSYSYNERGWLRNSASGEFTMGLKYEDGTVGQYNGNISGQVYTNGTSNTFNYSYDKLDRLTSASAGYDLGETISYDLMGNIQTLDRGGYGLSTYNSYTGNRLMGITGVNAGTFQYDANGNVKQDTRRSITNIDYNHLNLPQSITAPVNLSYIYDAGGRKLRKVGASGTIDYVDGIQYKPDGTIDFIQTEEGIALNSGGYSYRYNLTDHLGNVRVTFKETSGAVDVLERTDYYAFGLRKMGSPNANFNRYLYNGKELQDELEQYDYGARFYDPVIGRFNVVDALSDHSNQIDKSPFAYAWNNPVKLTDPDGNCPVCPFLVWNAVRYVGTAILAGAVTYTVVKGYNDYKSSKSSVQDNTSNNDKYDKYNDPNRTVDYSKKEQNSEKKGDTPENPEVTSRAARRGAMRKAGVPTSQPLHKDKDSKSEDAVLLDRDGNYTVQDAKNDESHKGQPHWEAGKTKKDPTKPDGLNRSGNGKSNTNKPRMSSPKGKSYYEPKS</sequence>
<dbReference type="EMBL" id="SRMP02000001">
    <property type="protein sequence ID" value="MFN0290105.1"/>
    <property type="molecule type" value="Genomic_DNA"/>
</dbReference>
<comment type="caution">
    <text evidence="4">The sequence shown here is derived from an EMBL/GenBank/DDBJ whole genome shotgun (WGS) entry which is preliminary data.</text>
</comment>
<evidence type="ECO:0000313" key="5">
    <source>
        <dbReference type="Proteomes" id="UP001517367"/>
    </source>
</evidence>
<accession>A0ABW9JCQ5</accession>
<feature type="domain" description="DUF6443" evidence="3">
    <location>
        <begin position="36"/>
        <end position="173"/>
    </location>
</feature>
<feature type="compositionally biased region" description="Basic and acidic residues" evidence="1">
    <location>
        <begin position="939"/>
        <end position="953"/>
    </location>
</feature>
<keyword evidence="5" id="KW-1185">Reference proteome</keyword>
<gene>
    <name evidence="4" type="ORF">E5L68_001815</name>
</gene>
<proteinExistence type="predicted"/>
<keyword evidence="2" id="KW-0732">Signal</keyword>
<dbReference type="Proteomes" id="UP001517367">
    <property type="component" value="Unassembled WGS sequence"/>
</dbReference>
<dbReference type="Gene3D" id="2.180.10.10">
    <property type="entry name" value="RHS repeat-associated core"/>
    <property type="match status" value="1"/>
</dbReference>
<dbReference type="PANTHER" id="PTHR32305:SF15">
    <property type="entry name" value="PROTEIN RHSA-RELATED"/>
    <property type="match status" value="1"/>
</dbReference>
<feature type="compositionally biased region" description="Polar residues" evidence="1">
    <location>
        <begin position="914"/>
        <end position="923"/>
    </location>
</feature>
<name>A0ABW9JCQ5_9SPHI</name>
<dbReference type="PANTHER" id="PTHR32305">
    <property type="match status" value="1"/>
</dbReference>
<evidence type="ECO:0000256" key="1">
    <source>
        <dbReference type="SAM" id="MobiDB-lite"/>
    </source>
</evidence>
<feature type="compositionally biased region" description="Basic and acidic residues" evidence="1">
    <location>
        <begin position="980"/>
        <end position="998"/>
    </location>
</feature>
<feature type="region of interest" description="Disordered" evidence="1">
    <location>
        <begin position="912"/>
        <end position="1060"/>
    </location>
</feature>
<feature type="compositionally biased region" description="Basic and acidic residues" evidence="1">
    <location>
        <begin position="1018"/>
        <end position="1028"/>
    </location>
</feature>
<dbReference type="InterPro" id="IPR050708">
    <property type="entry name" value="T6SS_VgrG/RHS"/>
</dbReference>
<dbReference type="Pfam" id="PF20041">
    <property type="entry name" value="DUF6443"/>
    <property type="match status" value="1"/>
</dbReference>